<evidence type="ECO:0000313" key="4">
    <source>
        <dbReference type="EMBL" id="MCS0657655.1"/>
    </source>
</evidence>
<keyword evidence="4" id="KW-0315">Glutamine amidotransferase</keyword>
<accession>A0ABT2CV29</accession>
<dbReference type="NCBIfam" id="TIGR01382">
    <property type="entry name" value="PfpI"/>
    <property type="match status" value="1"/>
</dbReference>
<organism evidence="4 5">
    <name type="scientific">Massilia terrae</name>
    <dbReference type="NCBI Taxonomy" id="1811224"/>
    <lineage>
        <taxon>Bacteria</taxon>
        <taxon>Pseudomonadati</taxon>
        <taxon>Pseudomonadota</taxon>
        <taxon>Betaproteobacteria</taxon>
        <taxon>Burkholderiales</taxon>
        <taxon>Oxalobacteraceae</taxon>
        <taxon>Telluria group</taxon>
        <taxon>Massilia</taxon>
    </lineage>
</organism>
<protein>
    <submittedName>
        <fullName evidence="4">Type 1 glutamine amidotransferase</fullName>
    </submittedName>
</protein>
<dbReference type="InterPro" id="IPR029062">
    <property type="entry name" value="Class_I_gatase-like"/>
</dbReference>
<reference evidence="4 5" key="1">
    <citation type="submission" date="2022-08" db="EMBL/GenBank/DDBJ databases">
        <title>Reclassification of Massilia species as members of the genera Telluria, Duganella, Pseudoduganella, Mokoshia gen. nov. and Zemynaea gen. nov. using orthogonal and non-orthogonal genome-based approaches.</title>
        <authorList>
            <person name="Bowman J.P."/>
        </authorList>
    </citation>
    <scope>NUCLEOTIDE SEQUENCE [LARGE SCALE GENOMIC DNA]</scope>
    <source>
        <strain evidence="4 5">JCM 31606</strain>
    </source>
</reference>
<comment type="similarity">
    <text evidence="1">Belongs to the peptidase C56 family.</text>
</comment>
<comment type="caution">
    <text evidence="4">The sequence shown here is derived from an EMBL/GenBank/DDBJ whole genome shotgun (WGS) entry which is preliminary data.</text>
</comment>
<dbReference type="Gene3D" id="3.40.50.880">
    <property type="match status" value="1"/>
</dbReference>
<dbReference type="PANTHER" id="PTHR42733">
    <property type="entry name" value="DJ-1 PROTEIN"/>
    <property type="match status" value="1"/>
</dbReference>
<dbReference type="PANTHER" id="PTHR42733:SF12">
    <property type="entry name" value="PROTEINASE"/>
    <property type="match status" value="1"/>
</dbReference>
<dbReference type="Proteomes" id="UP001204621">
    <property type="component" value="Unassembled WGS sequence"/>
</dbReference>
<keyword evidence="5" id="KW-1185">Reference proteome</keyword>
<name>A0ABT2CV29_9BURK</name>
<dbReference type="CDD" id="cd03134">
    <property type="entry name" value="GATase1_PfpI_like"/>
    <property type="match status" value="1"/>
</dbReference>
<gene>
    <name evidence="4" type="ORF">NX778_06200</name>
</gene>
<evidence type="ECO:0000256" key="1">
    <source>
        <dbReference type="ARBA" id="ARBA00008542"/>
    </source>
</evidence>
<dbReference type="RefSeq" id="WP_258810800.1">
    <property type="nucleotide sequence ID" value="NZ_JANUGU010000001.1"/>
</dbReference>
<evidence type="ECO:0000259" key="3">
    <source>
        <dbReference type="Pfam" id="PF01965"/>
    </source>
</evidence>
<evidence type="ECO:0000313" key="5">
    <source>
        <dbReference type="Proteomes" id="UP001204621"/>
    </source>
</evidence>
<dbReference type="InterPro" id="IPR002818">
    <property type="entry name" value="DJ-1/PfpI"/>
</dbReference>
<dbReference type="EMBL" id="JANUGU010000001">
    <property type="protein sequence ID" value="MCS0657655.1"/>
    <property type="molecule type" value="Genomic_DNA"/>
</dbReference>
<sequence>MDGRKKLAGQQIAVLATDGFEQVELAAPLAALREAGAEAEIISLQPGHIRGVNLNEPADDAIVVDRLAAEVRARDYDGLFIPGGFINPDLLRQSSAARDLVREFDHAGKPIATLCHGPWLLVSSGLANGRTLTSWPGVRDDLVNAGATWLDQEVVRDGNLLSSRGPQDIVPFVREMIQLYAGGPASNGALRRRRSDPQRDQPAAFTASGMRAMPNLSVSTMLGMALLSAGAYAVRRGLRGEGGQAAPR</sequence>
<dbReference type="Pfam" id="PF01965">
    <property type="entry name" value="DJ-1_PfpI"/>
    <property type="match status" value="1"/>
</dbReference>
<feature type="region of interest" description="Disordered" evidence="2">
    <location>
        <begin position="187"/>
        <end position="208"/>
    </location>
</feature>
<feature type="domain" description="DJ-1/PfpI" evidence="3">
    <location>
        <begin position="11"/>
        <end position="178"/>
    </location>
</feature>
<dbReference type="SUPFAM" id="SSF52317">
    <property type="entry name" value="Class I glutamine amidotransferase-like"/>
    <property type="match status" value="1"/>
</dbReference>
<proteinExistence type="inferred from homology"/>
<evidence type="ECO:0000256" key="2">
    <source>
        <dbReference type="SAM" id="MobiDB-lite"/>
    </source>
</evidence>
<dbReference type="InterPro" id="IPR006286">
    <property type="entry name" value="C56_PfpI-like"/>
</dbReference>
<dbReference type="PROSITE" id="PS51276">
    <property type="entry name" value="PEPTIDASE_C56_PFPI"/>
    <property type="match status" value="1"/>
</dbReference>